<feature type="domain" description="Protein kinase" evidence="8">
    <location>
        <begin position="22"/>
        <end position="275"/>
    </location>
</feature>
<protein>
    <recommendedName>
        <fullName evidence="6">mitogen-activated protein kinase kinase</fullName>
        <ecNumber evidence="6">2.7.12.2</ecNumber>
    </recommendedName>
</protein>
<dbReference type="SMART" id="SM00220">
    <property type="entry name" value="S_TKc"/>
    <property type="match status" value="1"/>
</dbReference>
<dbReference type="EC" id="2.7.12.2" evidence="6"/>
<dbReference type="GO" id="GO:0005524">
    <property type="term" value="F:ATP binding"/>
    <property type="evidence" value="ECO:0007669"/>
    <property type="project" value="UniProtKB-KW"/>
</dbReference>
<dbReference type="STRING" id="1428644.BIV57_03185"/>
<dbReference type="RefSeq" id="WP_071655085.1">
    <property type="nucleotide sequence ID" value="NZ_MLCF01000009.1"/>
</dbReference>
<keyword evidence="3" id="KW-0418">Kinase</keyword>
<evidence type="ECO:0000313" key="10">
    <source>
        <dbReference type="Proteomes" id="UP000243342"/>
    </source>
</evidence>
<gene>
    <name evidence="9" type="ORF">BIV57_03185</name>
</gene>
<dbReference type="Gene3D" id="1.10.510.10">
    <property type="entry name" value="Transferase(Phosphotransferase) domain 1"/>
    <property type="match status" value="1"/>
</dbReference>
<dbReference type="PANTHER" id="PTHR48013">
    <property type="entry name" value="DUAL SPECIFICITY MITOGEN-ACTIVATED PROTEIN KINASE KINASE 5-RELATED"/>
    <property type="match status" value="1"/>
</dbReference>
<evidence type="ECO:0000256" key="1">
    <source>
        <dbReference type="ARBA" id="ARBA00022679"/>
    </source>
</evidence>
<keyword evidence="10" id="KW-1185">Reference proteome</keyword>
<feature type="compositionally biased region" description="Low complexity" evidence="7">
    <location>
        <begin position="435"/>
        <end position="444"/>
    </location>
</feature>
<dbReference type="GO" id="GO:0004672">
    <property type="term" value="F:protein kinase activity"/>
    <property type="evidence" value="ECO:0007669"/>
    <property type="project" value="InterPro"/>
</dbReference>
<dbReference type="AlphaFoldDB" id="A0A1J7BJW0"/>
<evidence type="ECO:0000313" key="9">
    <source>
        <dbReference type="EMBL" id="OIV38971.1"/>
    </source>
</evidence>
<dbReference type="PANTHER" id="PTHR48013:SF18">
    <property type="entry name" value="KINASE, PUTATIVE-RELATED"/>
    <property type="match status" value="1"/>
</dbReference>
<evidence type="ECO:0000256" key="5">
    <source>
        <dbReference type="ARBA" id="ARBA00038035"/>
    </source>
</evidence>
<dbReference type="EMBL" id="MLCF01000009">
    <property type="protein sequence ID" value="OIV38971.1"/>
    <property type="molecule type" value="Genomic_DNA"/>
</dbReference>
<dbReference type="InterPro" id="IPR011009">
    <property type="entry name" value="Kinase-like_dom_sf"/>
</dbReference>
<feature type="compositionally biased region" description="Gly residues" evidence="7">
    <location>
        <begin position="404"/>
        <end position="434"/>
    </location>
</feature>
<organism evidence="9 10">
    <name type="scientific">Mangrovactinospora gilvigrisea</name>
    <dbReference type="NCBI Taxonomy" id="1428644"/>
    <lineage>
        <taxon>Bacteria</taxon>
        <taxon>Bacillati</taxon>
        <taxon>Actinomycetota</taxon>
        <taxon>Actinomycetes</taxon>
        <taxon>Kitasatosporales</taxon>
        <taxon>Streptomycetaceae</taxon>
        <taxon>Mangrovactinospora</taxon>
    </lineage>
</organism>
<reference evidence="9 10" key="1">
    <citation type="submission" date="2016-10" db="EMBL/GenBank/DDBJ databases">
        <title>Genome sequence of Streptomyces gilvigriseus MUSC 26.</title>
        <authorList>
            <person name="Lee L.-H."/>
            <person name="Ser H.-L."/>
        </authorList>
    </citation>
    <scope>NUCLEOTIDE SEQUENCE [LARGE SCALE GENOMIC DNA]</scope>
    <source>
        <strain evidence="9 10">MUSC 26</strain>
    </source>
</reference>
<dbReference type="OrthoDB" id="3454170at2"/>
<sequence length="600" mass="62272">MTEPFDMGVTPLSGELRELGPYRLLGQLATGGMGLIYLARDSRTGGIAAVKTLIAPGGVTPEARKRFDREVRLARRVASGYTVKVLDADVAGEKPWMAMEYVPAPSLESLVVRGGALRDAGAVRRIAAGTVRALAELHERGIVHRDVKPLNILLTAAGPKVIDFGISHASDLTSTRLTLGTIAFAAPEQAEGQPCTPASDIYALGVTLYYIACGRLPYPETVEPLQQLNHVRRADITLDGLPDGLAVLIGDCLALEPEDRPSAEDLVRRLPDPDAAGDGLPSGWTGLIGHYAEQGRLLQQSADLSEARTITDAWAAGGTKRFTEQPKPKPKPKPKPRAEPQPRTVPHPPSKAPGKKDSGVGGVVAFLILAALGVGWLVNHNSHHNGSSTAGGTSATASTPAYAGGIGGTSGGSTSGGSTSGGSTSGGSTGGGGDSYTPSPTPSTADDIAFHNLVTGDCVSNYNDSTGSWTPSAPEVANCSGSDAYFRITAVDTTASSCGSGSLSWFHENADNTSVDVCAERNFVAGQCMFAEADGQSLSLHNLAVTPCQGNIPDPYGYIVQITSVGATGSGDCGEDRSWTVNNTTLCGKAVWKRSNLPNM</sequence>
<name>A0A1J7BJW0_9ACTN</name>
<keyword evidence="2" id="KW-0547">Nucleotide-binding</keyword>
<dbReference type="Pfam" id="PF00069">
    <property type="entry name" value="Pkinase"/>
    <property type="match status" value="1"/>
</dbReference>
<evidence type="ECO:0000256" key="4">
    <source>
        <dbReference type="ARBA" id="ARBA00022840"/>
    </source>
</evidence>
<evidence type="ECO:0000256" key="6">
    <source>
        <dbReference type="ARBA" id="ARBA00038999"/>
    </source>
</evidence>
<feature type="region of interest" description="Disordered" evidence="7">
    <location>
        <begin position="401"/>
        <end position="447"/>
    </location>
</feature>
<keyword evidence="4" id="KW-0067">ATP-binding</keyword>
<evidence type="ECO:0000259" key="8">
    <source>
        <dbReference type="PROSITE" id="PS50011"/>
    </source>
</evidence>
<dbReference type="InterPro" id="IPR000719">
    <property type="entry name" value="Prot_kinase_dom"/>
</dbReference>
<proteinExistence type="inferred from homology"/>
<comment type="caution">
    <text evidence="9">The sequence shown here is derived from an EMBL/GenBank/DDBJ whole genome shotgun (WGS) entry which is preliminary data.</text>
</comment>
<dbReference type="Gene3D" id="3.30.200.20">
    <property type="entry name" value="Phosphorylase Kinase, domain 1"/>
    <property type="match status" value="1"/>
</dbReference>
<keyword evidence="1" id="KW-0808">Transferase</keyword>
<evidence type="ECO:0000256" key="2">
    <source>
        <dbReference type="ARBA" id="ARBA00022741"/>
    </source>
</evidence>
<accession>A0A1J7BJW0</accession>
<dbReference type="SUPFAM" id="SSF56112">
    <property type="entry name" value="Protein kinase-like (PK-like)"/>
    <property type="match status" value="1"/>
</dbReference>
<dbReference type="Proteomes" id="UP000243342">
    <property type="component" value="Unassembled WGS sequence"/>
</dbReference>
<dbReference type="PROSITE" id="PS00108">
    <property type="entry name" value="PROTEIN_KINASE_ST"/>
    <property type="match status" value="1"/>
</dbReference>
<dbReference type="PROSITE" id="PS50011">
    <property type="entry name" value="PROTEIN_KINASE_DOM"/>
    <property type="match status" value="1"/>
</dbReference>
<dbReference type="InterPro" id="IPR008271">
    <property type="entry name" value="Ser/Thr_kinase_AS"/>
</dbReference>
<dbReference type="CDD" id="cd14014">
    <property type="entry name" value="STKc_PknB_like"/>
    <property type="match status" value="1"/>
</dbReference>
<evidence type="ECO:0000256" key="7">
    <source>
        <dbReference type="SAM" id="MobiDB-lite"/>
    </source>
</evidence>
<comment type="similarity">
    <text evidence="5">Belongs to the protein kinase superfamily. STE Ser/Thr protein kinase family. MAP kinase kinase subfamily.</text>
</comment>
<feature type="region of interest" description="Disordered" evidence="7">
    <location>
        <begin position="315"/>
        <end position="357"/>
    </location>
</feature>
<evidence type="ECO:0000256" key="3">
    <source>
        <dbReference type="ARBA" id="ARBA00022777"/>
    </source>
</evidence>